<dbReference type="EMBL" id="AXCN02001234">
    <property type="status" value="NOT_ANNOTATED_CDS"/>
    <property type="molecule type" value="Genomic_DNA"/>
</dbReference>
<evidence type="ECO:0000313" key="1">
    <source>
        <dbReference type="EnsemblMetazoa" id="AFAF002188-PA"/>
    </source>
</evidence>
<keyword evidence="2" id="KW-1185">Reference proteome</keyword>
<proteinExistence type="predicted"/>
<evidence type="ECO:0000313" key="2">
    <source>
        <dbReference type="Proteomes" id="UP000075886"/>
    </source>
</evidence>
<sequence>MYIALLPCCCCCWWWELEPGLENSLLRRPIKEEGLLYEGCGCRGGGGGGATVAAAAIAVSPAVEPESLPSLCSWRICSSSSRTSAVGLVARGGELDVSRFSRLDTFEPTLDTTQELPTAFRRIDGSAFSMESSLVKLRLTWQHVSRLLCSAARVGCCVPVPLPVAMSPIEQHILQTSPELRWSWCRCWCACCASCARSQVAAPSLPLAGCSLGPGSEANDSVEAATGAPAPCGASTVEEVLLLRNDIVRSGLAAREYGGGTSVFASFALQMKLELSESTVLVPEMEPTGCTM</sequence>
<dbReference type="VEuPathDB" id="VectorBase:AFAF002188"/>
<organism evidence="1 2">
    <name type="scientific">Anopheles farauti</name>
    <dbReference type="NCBI Taxonomy" id="69004"/>
    <lineage>
        <taxon>Eukaryota</taxon>
        <taxon>Metazoa</taxon>
        <taxon>Ecdysozoa</taxon>
        <taxon>Arthropoda</taxon>
        <taxon>Hexapoda</taxon>
        <taxon>Insecta</taxon>
        <taxon>Pterygota</taxon>
        <taxon>Neoptera</taxon>
        <taxon>Endopterygota</taxon>
        <taxon>Diptera</taxon>
        <taxon>Nematocera</taxon>
        <taxon>Culicoidea</taxon>
        <taxon>Culicidae</taxon>
        <taxon>Anophelinae</taxon>
        <taxon>Anopheles</taxon>
    </lineage>
</organism>
<accession>A0A182Q380</accession>
<dbReference type="AlphaFoldDB" id="A0A182Q380"/>
<reference evidence="2" key="1">
    <citation type="submission" date="2014-01" db="EMBL/GenBank/DDBJ databases">
        <title>The Genome Sequence of Anopheles farauti FAR1 (V2).</title>
        <authorList>
            <consortium name="The Broad Institute Genomics Platform"/>
            <person name="Neafsey D.E."/>
            <person name="Besansky N."/>
            <person name="Howell P."/>
            <person name="Walton C."/>
            <person name="Young S.K."/>
            <person name="Zeng Q."/>
            <person name="Gargeya S."/>
            <person name="Fitzgerald M."/>
            <person name="Haas B."/>
            <person name="Abouelleil A."/>
            <person name="Allen A.W."/>
            <person name="Alvarado L."/>
            <person name="Arachchi H.M."/>
            <person name="Berlin A.M."/>
            <person name="Chapman S.B."/>
            <person name="Gainer-Dewar J."/>
            <person name="Goldberg J."/>
            <person name="Griggs A."/>
            <person name="Gujja S."/>
            <person name="Hansen M."/>
            <person name="Howarth C."/>
            <person name="Imamovic A."/>
            <person name="Ireland A."/>
            <person name="Larimer J."/>
            <person name="McCowan C."/>
            <person name="Murphy C."/>
            <person name="Pearson M."/>
            <person name="Poon T.W."/>
            <person name="Priest M."/>
            <person name="Roberts A."/>
            <person name="Saif S."/>
            <person name="Shea T."/>
            <person name="Sisk P."/>
            <person name="Sykes S."/>
            <person name="Wortman J."/>
            <person name="Nusbaum C."/>
            <person name="Birren B."/>
        </authorList>
    </citation>
    <scope>NUCLEOTIDE SEQUENCE [LARGE SCALE GENOMIC DNA]</scope>
    <source>
        <strain evidence="2">FAR1</strain>
    </source>
</reference>
<protein>
    <submittedName>
        <fullName evidence="1">Uncharacterized protein</fullName>
    </submittedName>
</protein>
<reference evidence="1" key="2">
    <citation type="submission" date="2020-05" db="UniProtKB">
        <authorList>
            <consortium name="EnsemblMetazoa"/>
        </authorList>
    </citation>
    <scope>IDENTIFICATION</scope>
    <source>
        <strain evidence="1">FAR1</strain>
    </source>
</reference>
<dbReference type="EnsemblMetazoa" id="AFAF002188-RA">
    <property type="protein sequence ID" value="AFAF002188-PA"/>
    <property type="gene ID" value="AFAF002188"/>
</dbReference>
<name>A0A182Q380_9DIPT</name>
<dbReference type="Proteomes" id="UP000075886">
    <property type="component" value="Unassembled WGS sequence"/>
</dbReference>